<dbReference type="SFLD" id="SFLDG01086">
    <property type="entry name" value="elongater_protein-like"/>
    <property type="match status" value="1"/>
</dbReference>
<dbReference type="GO" id="GO:0003824">
    <property type="term" value="F:catalytic activity"/>
    <property type="evidence" value="ECO:0007669"/>
    <property type="project" value="InterPro"/>
</dbReference>
<dbReference type="InterPro" id="IPR007197">
    <property type="entry name" value="rSAM"/>
</dbReference>
<evidence type="ECO:0000256" key="6">
    <source>
        <dbReference type="ARBA" id="ARBA00023014"/>
    </source>
</evidence>
<gene>
    <name evidence="8" type="ORF">K8I29_18575</name>
</gene>
<evidence type="ECO:0000256" key="2">
    <source>
        <dbReference type="ARBA" id="ARBA00022485"/>
    </source>
</evidence>
<comment type="caution">
    <text evidence="8">The sequence shown here is derived from an EMBL/GenBank/DDBJ whole genome shotgun (WGS) entry which is preliminary data.</text>
</comment>
<evidence type="ECO:0000313" key="9">
    <source>
        <dbReference type="Proteomes" id="UP000705867"/>
    </source>
</evidence>
<feature type="domain" description="Radical SAM core" evidence="7">
    <location>
        <begin position="15"/>
        <end position="256"/>
    </location>
</feature>
<reference evidence="8" key="2">
    <citation type="submission" date="2021-08" db="EMBL/GenBank/DDBJ databases">
        <authorList>
            <person name="Dalcin Martins P."/>
        </authorList>
    </citation>
    <scope>NUCLEOTIDE SEQUENCE</scope>
    <source>
        <strain evidence="8">MAG_39</strain>
    </source>
</reference>
<accession>A0A953M3D4</accession>
<dbReference type="PANTHER" id="PTHR11135:SF1">
    <property type="entry name" value="PROTEIN YHCC"/>
    <property type="match status" value="1"/>
</dbReference>
<dbReference type="AlphaFoldDB" id="A0A953M3D4"/>
<organism evidence="8 9">
    <name type="scientific">Candidatus Nitrobium versatile</name>
    <dbReference type="NCBI Taxonomy" id="2884831"/>
    <lineage>
        <taxon>Bacteria</taxon>
        <taxon>Pseudomonadati</taxon>
        <taxon>Nitrospirota</taxon>
        <taxon>Nitrospiria</taxon>
        <taxon>Nitrospirales</taxon>
        <taxon>Nitrospiraceae</taxon>
        <taxon>Candidatus Nitrobium</taxon>
    </lineage>
</organism>
<dbReference type="CDD" id="cd01335">
    <property type="entry name" value="Radical_SAM"/>
    <property type="match status" value="1"/>
</dbReference>
<dbReference type="Pfam" id="PF04055">
    <property type="entry name" value="Radical_SAM"/>
    <property type="match status" value="1"/>
</dbReference>
<dbReference type="Proteomes" id="UP000705867">
    <property type="component" value="Unassembled WGS sequence"/>
</dbReference>
<keyword evidence="2" id="KW-0004">4Fe-4S</keyword>
<keyword evidence="5" id="KW-0408">Iron</keyword>
<dbReference type="SMART" id="SM00729">
    <property type="entry name" value="Elp3"/>
    <property type="match status" value="1"/>
</dbReference>
<dbReference type="InterPro" id="IPR006638">
    <property type="entry name" value="Elp3/MiaA/NifB-like_rSAM"/>
</dbReference>
<dbReference type="SFLD" id="SFLDG01091">
    <property type="entry name" value="uncharacterized_CHP01210-like"/>
    <property type="match status" value="1"/>
</dbReference>
<comment type="cofactor">
    <cofactor evidence="1">
        <name>[4Fe-4S] cluster</name>
        <dbReference type="ChEBI" id="CHEBI:49883"/>
    </cofactor>
</comment>
<dbReference type="EMBL" id="JAIOIV010000140">
    <property type="protein sequence ID" value="MBZ0158206.1"/>
    <property type="molecule type" value="Genomic_DNA"/>
</dbReference>
<keyword evidence="6" id="KW-0411">Iron-sulfur</keyword>
<dbReference type="InterPro" id="IPR005911">
    <property type="entry name" value="YhcC-like"/>
</dbReference>
<protein>
    <submittedName>
        <fullName evidence="8">TIGR01212 family radical SAM protein</fullName>
    </submittedName>
</protein>
<dbReference type="GO" id="GO:0046872">
    <property type="term" value="F:metal ion binding"/>
    <property type="evidence" value="ECO:0007669"/>
    <property type="project" value="UniProtKB-KW"/>
</dbReference>
<dbReference type="SFLD" id="SFLDS00029">
    <property type="entry name" value="Radical_SAM"/>
    <property type="match status" value="1"/>
</dbReference>
<dbReference type="Gene3D" id="3.30.750.200">
    <property type="match status" value="1"/>
</dbReference>
<keyword evidence="3" id="KW-0949">S-adenosyl-L-methionine</keyword>
<dbReference type="Pfam" id="PF16199">
    <property type="entry name" value="Radical_SAM_C"/>
    <property type="match status" value="1"/>
</dbReference>
<keyword evidence="4" id="KW-0479">Metal-binding</keyword>
<dbReference type="InterPro" id="IPR032432">
    <property type="entry name" value="Radical_SAM_C"/>
</dbReference>
<proteinExistence type="predicted"/>
<evidence type="ECO:0000313" key="8">
    <source>
        <dbReference type="EMBL" id="MBZ0158206.1"/>
    </source>
</evidence>
<dbReference type="InterPro" id="IPR058240">
    <property type="entry name" value="rSAM_sf"/>
</dbReference>
<dbReference type="InterPro" id="IPR039661">
    <property type="entry name" value="ELP3"/>
</dbReference>
<dbReference type="GO" id="GO:0051539">
    <property type="term" value="F:4 iron, 4 sulfur cluster binding"/>
    <property type="evidence" value="ECO:0007669"/>
    <property type="project" value="UniProtKB-KW"/>
</dbReference>
<name>A0A953M3D4_9BACT</name>
<dbReference type="PANTHER" id="PTHR11135">
    <property type="entry name" value="HISTONE ACETYLTRANSFERASE-RELATED"/>
    <property type="match status" value="1"/>
</dbReference>
<dbReference type="SUPFAM" id="SSF102114">
    <property type="entry name" value="Radical SAM enzymes"/>
    <property type="match status" value="1"/>
</dbReference>
<evidence type="ECO:0000256" key="4">
    <source>
        <dbReference type="ARBA" id="ARBA00022723"/>
    </source>
</evidence>
<reference evidence="8" key="1">
    <citation type="journal article" date="2021" name="bioRxiv">
        <title>Unraveling nitrogen, sulfur and carbon metabolic pathways and microbial community transcriptional responses to substrate deprivation and toxicity stresses in a bioreactor mimicking anoxic brackish coastal sediment conditions.</title>
        <authorList>
            <person name="Martins P.D."/>
            <person name="Echeveste M.J."/>
            <person name="Arshad A."/>
            <person name="Kurth J."/>
            <person name="Ouboter H."/>
            <person name="Jetten M.S.M."/>
            <person name="Welte C.U."/>
        </authorList>
    </citation>
    <scope>NUCLEOTIDE SEQUENCE</scope>
    <source>
        <strain evidence="8">MAG_39</strain>
    </source>
</reference>
<dbReference type="NCBIfam" id="TIGR01212">
    <property type="entry name" value="TIGR01212 family radical SAM protein"/>
    <property type="match status" value="1"/>
</dbReference>
<dbReference type="PROSITE" id="PS51918">
    <property type="entry name" value="RADICAL_SAM"/>
    <property type="match status" value="1"/>
</dbReference>
<evidence type="ECO:0000256" key="5">
    <source>
        <dbReference type="ARBA" id="ARBA00023004"/>
    </source>
</evidence>
<evidence type="ECO:0000256" key="3">
    <source>
        <dbReference type="ARBA" id="ARBA00022691"/>
    </source>
</evidence>
<evidence type="ECO:0000256" key="1">
    <source>
        <dbReference type="ARBA" id="ARBA00001966"/>
    </source>
</evidence>
<sequence>MSCRINAFGPYLKKKFGTVVYKVNVDAGFTCPNRDGTLGITGCIYCNNDSFRPSKCKPETPLREQIRNGIRYLTMRYRAKKFLVYFQPFTNTYAPVDELEKLYREALAEPSVIGLAIGTRPDCIDGEKIGLLQGLARDSFILVEYGLQSVYDKSLEFILRGHDYRTFLDAVDLTRDRGIHIGAHTIVGFPTETREETLAMADELSSLPVEFLKIHQLQIVRGTPLAEMYLREPFPVFQYGEYLDFLVDFIERLSPDTVLQRLFATAPDDILVAPLWGRNRQQILRDIEARFQERDTWQGSKRACCGR</sequence>
<evidence type="ECO:0000259" key="7">
    <source>
        <dbReference type="PROSITE" id="PS51918"/>
    </source>
</evidence>